<feature type="domain" description="Ionotropic glutamate receptor C-terminal" evidence="7">
    <location>
        <begin position="49"/>
        <end position="272"/>
    </location>
</feature>
<dbReference type="PANTHER" id="PTHR35936">
    <property type="entry name" value="MEMBRANE-BOUND LYTIC MUREIN TRANSGLYCOSYLASE F"/>
    <property type="match status" value="1"/>
</dbReference>
<dbReference type="SMART" id="SM00062">
    <property type="entry name" value="PBPb"/>
    <property type="match status" value="1"/>
</dbReference>
<dbReference type="SUPFAM" id="SSF53850">
    <property type="entry name" value="Periplasmic binding protein-like II"/>
    <property type="match status" value="1"/>
</dbReference>
<comment type="subcellular location">
    <subcellularLocation>
        <location evidence="1">Cell envelope</location>
    </subcellularLocation>
</comment>
<dbReference type="GO" id="GO:0015276">
    <property type="term" value="F:ligand-gated monoatomic ion channel activity"/>
    <property type="evidence" value="ECO:0007669"/>
    <property type="project" value="InterPro"/>
</dbReference>
<dbReference type="Proteomes" id="UP000215450">
    <property type="component" value="Unassembled WGS sequence"/>
</dbReference>
<keyword evidence="10" id="KW-1185">Reference proteome</keyword>
<dbReference type="GO" id="GO:0030313">
    <property type="term" value="C:cell envelope"/>
    <property type="evidence" value="ECO:0007669"/>
    <property type="project" value="UniProtKB-SubCell"/>
</dbReference>
<dbReference type="Gene3D" id="3.40.190.10">
    <property type="entry name" value="Periplasmic binding protein-like II"/>
    <property type="match status" value="2"/>
</dbReference>
<dbReference type="EMBL" id="FXUV02000036">
    <property type="protein sequence ID" value="SNB75654.1"/>
    <property type="molecule type" value="Genomic_DNA"/>
</dbReference>
<evidence type="ECO:0000256" key="1">
    <source>
        <dbReference type="ARBA" id="ARBA00004196"/>
    </source>
</evidence>
<dbReference type="Pfam" id="PF00497">
    <property type="entry name" value="SBP_bac_3"/>
    <property type="match status" value="1"/>
</dbReference>
<dbReference type="AlphaFoldDB" id="A0A238HG20"/>
<feature type="signal peptide" evidence="5">
    <location>
        <begin position="1"/>
        <end position="28"/>
    </location>
</feature>
<feature type="chain" id="PRO_5015075163" evidence="5">
    <location>
        <begin position="29"/>
        <end position="272"/>
    </location>
</feature>
<accession>A0A238HG20</accession>
<gene>
    <name evidence="8" type="primary">artJ_3</name>
    <name evidence="8" type="ORF">KEBURONENSIS_01596</name>
    <name evidence="9" type="ORF">KEBURONENSIS_01605</name>
</gene>
<evidence type="ECO:0000313" key="9">
    <source>
        <dbReference type="EMBL" id="SNB75654.1"/>
    </source>
</evidence>
<dbReference type="STRING" id="1522312.GCA_900177895_00846"/>
<evidence type="ECO:0000256" key="4">
    <source>
        <dbReference type="RuleBase" id="RU003744"/>
    </source>
</evidence>
<dbReference type="PROSITE" id="PS51257">
    <property type="entry name" value="PROKAR_LIPOPROTEIN"/>
    <property type="match status" value="1"/>
</dbReference>
<evidence type="ECO:0000259" key="7">
    <source>
        <dbReference type="SMART" id="SM00079"/>
    </source>
</evidence>
<organism evidence="8">
    <name type="scientific">Kingella negevensis</name>
    <dbReference type="NCBI Taxonomy" id="1522312"/>
    <lineage>
        <taxon>Bacteria</taxon>
        <taxon>Pseudomonadati</taxon>
        <taxon>Pseudomonadota</taxon>
        <taxon>Betaproteobacteria</taxon>
        <taxon>Neisseriales</taxon>
        <taxon>Neisseriaceae</taxon>
        <taxon>Kingella</taxon>
    </lineage>
</organism>
<evidence type="ECO:0000259" key="6">
    <source>
        <dbReference type="SMART" id="SM00062"/>
    </source>
</evidence>
<dbReference type="EMBL" id="FXUV01000031">
    <property type="protein sequence ID" value="SMQ12780.1"/>
    <property type="molecule type" value="Genomic_DNA"/>
</dbReference>
<dbReference type="OrthoDB" id="368476at2"/>
<name>A0A238HG20_9NEIS</name>
<dbReference type="PROSITE" id="PS01039">
    <property type="entry name" value="SBP_BACTERIAL_3"/>
    <property type="match status" value="1"/>
</dbReference>
<dbReference type="InterPro" id="IPR001638">
    <property type="entry name" value="Solute-binding_3/MltF_N"/>
</dbReference>
<feature type="domain" description="Solute-binding protein family 3/N-terminal" evidence="6">
    <location>
        <begin position="49"/>
        <end position="272"/>
    </location>
</feature>
<dbReference type="GeneID" id="83624892"/>
<evidence type="ECO:0000313" key="8">
    <source>
        <dbReference type="EMBL" id="SMQ12780.1"/>
    </source>
</evidence>
<dbReference type="GO" id="GO:0016020">
    <property type="term" value="C:membrane"/>
    <property type="evidence" value="ECO:0007669"/>
    <property type="project" value="InterPro"/>
</dbReference>
<dbReference type="RefSeq" id="WP_032137473.1">
    <property type="nucleotide sequence ID" value="NZ_CCNJ01000053.1"/>
</dbReference>
<protein>
    <submittedName>
        <fullName evidence="8">ABC transporter arginine-binding protein 1</fullName>
    </submittedName>
</protein>
<comment type="similarity">
    <text evidence="2 4">Belongs to the bacterial solute-binding protein 3 family.</text>
</comment>
<evidence type="ECO:0000256" key="2">
    <source>
        <dbReference type="ARBA" id="ARBA00010333"/>
    </source>
</evidence>
<reference evidence="9 10" key="2">
    <citation type="submission" date="2017-06" db="EMBL/GenBank/DDBJ databases">
        <authorList>
            <person name="Kim H.J."/>
            <person name="Triplett B.A."/>
        </authorList>
    </citation>
    <scope>NUCLEOTIDE SEQUENCE [LARGE SCALE GENOMIC DNA]</scope>
    <source>
        <strain evidence="9">Kingella_eburonensis</strain>
    </source>
</reference>
<reference evidence="8" key="1">
    <citation type="submission" date="2017-05" db="EMBL/GenBank/DDBJ databases">
        <authorList>
            <person name="Song R."/>
            <person name="Chenine A.L."/>
            <person name="Ruprecht R.M."/>
        </authorList>
    </citation>
    <scope>NUCLEOTIDE SEQUENCE</scope>
    <source>
        <strain evidence="8">Kingella_eburonensis</strain>
    </source>
</reference>
<proteinExistence type="inferred from homology"/>
<keyword evidence="3 5" id="KW-0732">Signal</keyword>
<dbReference type="PANTHER" id="PTHR35936:SF17">
    <property type="entry name" value="ARGININE-BINDING EXTRACELLULAR PROTEIN ARTP"/>
    <property type="match status" value="1"/>
</dbReference>
<evidence type="ECO:0000256" key="3">
    <source>
        <dbReference type="ARBA" id="ARBA00022729"/>
    </source>
</evidence>
<dbReference type="InterPro" id="IPR018313">
    <property type="entry name" value="SBP_3_CS"/>
</dbReference>
<dbReference type="InterPro" id="IPR001320">
    <property type="entry name" value="Iontro_rcpt_C"/>
</dbReference>
<dbReference type="SMART" id="SM00079">
    <property type="entry name" value="PBPe"/>
    <property type="match status" value="1"/>
</dbReference>
<evidence type="ECO:0000256" key="5">
    <source>
        <dbReference type="SAM" id="SignalP"/>
    </source>
</evidence>
<evidence type="ECO:0000313" key="10">
    <source>
        <dbReference type="Proteomes" id="UP000215450"/>
    </source>
</evidence>
<sequence length="272" mass="29151">MKLKKYLALAVSCAVLSACGGSSGNSAAQTGSAPANNNNATASAPAGKVLRVGTNAEFAPFESLTETKEVQGFDIDVMRAMGEAGGFQVEFSHKPWDSLFPSLANSDVDALIAAITITDERKATVNFTEPYYKITQVVMVPPSKTVNSIEDLKKMSKVGVVTGNTGDFAAQKIFGATSSQIARFDSAPVMIKEVENGGVDAGISDSAVVAYYIKNNNKTDFKMLEVPDFTVENYGIAVRKDDEATLRLLNDSLKKIRENGKYAEIEAKYFAK</sequence>
<dbReference type="CDD" id="cd13624">
    <property type="entry name" value="PBP2_Arg_Lys_His"/>
    <property type="match status" value="1"/>
</dbReference>